<dbReference type="CDD" id="cd03809">
    <property type="entry name" value="GT4_MtfB-like"/>
    <property type="match status" value="1"/>
</dbReference>
<dbReference type="Proteomes" id="UP000777774">
    <property type="component" value="Unassembled WGS sequence"/>
</dbReference>
<keyword evidence="1" id="KW-0328">Glycosyltransferase</keyword>
<evidence type="ECO:0000259" key="4">
    <source>
        <dbReference type="Pfam" id="PF13439"/>
    </source>
</evidence>
<evidence type="ECO:0000313" key="6">
    <source>
        <dbReference type="Proteomes" id="UP000777774"/>
    </source>
</evidence>
<evidence type="ECO:0000313" key="5">
    <source>
        <dbReference type="EMBL" id="NKY39009.1"/>
    </source>
</evidence>
<proteinExistence type="predicted"/>
<dbReference type="Pfam" id="PF13439">
    <property type="entry name" value="Glyco_transf_4"/>
    <property type="match status" value="1"/>
</dbReference>
<organism evidence="5 6">
    <name type="scientific">Cellulomonas septica</name>
    <dbReference type="NCBI Taxonomy" id="285080"/>
    <lineage>
        <taxon>Bacteria</taxon>
        <taxon>Bacillati</taxon>
        <taxon>Actinomycetota</taxon>
        <taxon>Actinomycetes</taxon>
        <taxon>Micrococcales</taxon>
        <taxon>Cellulomonadaceae</taxon>
        <taxon>Cellulomonas</taxon>
    </lineage>
</organism>
<dbReference type="Gene3D" id="3.40.50.2000">
    <property type="entry name" value="Glycogen Phosphorylase B"/>
    <property type="match status" value="2"/>
</dbReference>
<keyword evidence="2" id="KW-0808">Transferase</keyword>
<keyword evidence="6" id="KW-1185">Reference proteome</keyword>
<evidence type="ECO:0000256" key="1">
    <source>
        <dbReference type="ARBA" id="ARBA00022676"/>
    </source>
</evidence>
<dbReference type="SUPFAM" id="SSF53756">
    <property type="entry name" value="UDP-Glycosyltransferase/glycogen phosphorylase"/>
    <property type="match status" value="1"/>
</dbReference>
<dbReference type="InterPro" id="IPR028098">
    <property type="entry name" value="Glyco_trans_4-like_N"/>
</dbReference>
<dbReference type="PANTHER" id="PTHR46401:SF2">
    <property type="entry name" value="GLYCOSYLTRANSFERASE WBBK-RELATED"/>
    <property type="match status" value="1"/>
</dbReference>
<protein>
    <submittedName>
        <fullName evidence="5">Glycosyltransferase family 4 protein</fullName>
    </submittedName>
</protein>
<comment type="caution">
    <text evidence="5">The sequence shown here is derived from an EMBL/GenBank/DDBJ whole genome shotgun (WGS) entry which is preliminary data.</text>
</comment>
<evidence type="ECO:0000256" key="2">
    <source>
        <dbReference type="ARBA" id="ARBA00022679"/>
    </source>
</evidence>
<dbReference type="PANTHER" id="PTHR46401">
    <property type="entry name" value="GLYCOSYLTRANSFERASE WBBK-RELATED"/>
    <property type="match status" value="1"/>
</dbReference>
<dbReference type="EMBL" id="JAAXOY010000087">
    <property type="protein sequence ID" value="NKY39009.1"/>
    <property type="molecule type" value="Genomic_DNA"/>
</dbReference>
<name>A0ABX1JXI9_9CELL</name>
<gene>
    <name evidence="5" type="ORF">HGA02_05515</name>
</gene>
<evidence type="ECO:0000259" key="3">
    <source>
        <dbReference type="Pfam" id="PF00534"/>
    </source>
</evidence>
<reference evidence="5 6" key="1">
    <citation type="submission" date="2020-04" db="EMBL/GenBank/DDBJ databases">
        <title>MicrobeNet Type strains.</title>
        <authorList>
            <person name="Nicholson A.C."/>
        </authorList>
    </citation>
    <scope>NUCLEOTIDE SEQUENCE [LARGE SCALE GENOMIC DNA]</scope>
    <source>
        <strain evidence="5 6">ATCC BAA-787</strain>
    </source>
</reference>
<accession>A0ABX1JXI9</accession>
<feature type="domain" description="Glycosyl transferase family 1" evidence="3">
    <location>
        <begin position="190"/>
        <end position="347"/>
    </location>
</feature>
<sequence length="374" mass="41242">MTVATRPHVLVDMLFWTGTKGGIETYARELYSALRDTDRFTFTALASTEFAASDPAWFPGRVVDSGVSGNIAGLNRLRWSWAELQGVSRWADRLHADLIHCPSLLGPRRSRVPTVVSMHDLLYWTDPEHMPSQVFVKPAQWMESMVAKNAARMITISQSSARDIDTYLKFPRERLDIIPLAGSVRESAARLRTGTPENMILATGNRLGHKNWGSLIRALPLVPEDVRPRLVVTGSKGDDPLIPIVQETGMQDWVDLRGWVTNDEMDRLLASAAALAIPSFHDGFCLPALDAMLIGLPVLLSDIPVYREVGGDAAIYVDPHSLESIAEGMTVVATDPERMRRAAELGRAQAARFSWESTAARTLDVFDEALAPSA</sequence>
<dbReference type="InterPro" id="IPR001296">
    <property type="entry name" value="Glyco_trans_1"/>
</dbReference>
<feature type="domain" description="Glycosyltransferase subfamily 4-like N-terminal" evidence="4">
    <location>
        <begin position="21"/>
        <end position="179"/>
    </location>
</feature>
<dbReference type="Pfam" id="PF00534">
    <property type="entry name" value="Glycos_transf_1"/>
    <property type="match status" value="1"/>
</dbReference>
<dbReference type="RefSeq" id="WP_168678156.1">
    <property type="nucleotide sequence ID" value="NZ_JAAXOY010000087.1"/>
</dbReference>